<organism evidence="1 2">
    <name type="scientific">Pseudomonas putida</name>
    <name type="common">Arthrobacter siderocapsulatus</name>
    <dbReference type="NCBI Taxonomy" id="303"/>
    <lineage>
        <taxon>Bacteria</taxon>
        <taxon>Pseudomonadati</taxon>
        <taxon>Pseudomonadota</taxon>
        <taxon>Gammaproteobacteria</taxon>
        <taxon>Pseudomonadales</taxon>
        <taxon>Pseudomonadaceae</taxon>
        <taxon>Pseudomonas</taxon>
    </lineage>
</organism>
<protein>
    <submittedName>
        <fullName evidence="1">Uncharacterized protein</fullName>
    </submittedName>
</protein>
<accession>A0A1X1A2K6</accession>
<evidence type="ECO:0000313" key="2">
    <source>
        <dbReference type="Proteomes" id="UP000193675"/>
    </source>
</evidence>
<reference evidence="1 2" key="1">
    <citation type="submission" date="2017-04" db="EMBL/GenBank/DDBJ databases">
        <title>Presence of VIM-2 positive Pseudomonas species in chickens and their surrounding environment.</title>
        <authorList>
            <person name="Zhang R."/>
        </authorList>
    </citation>
    <scope>NUCLEOTIDE SEQUENCE [LARGE SCALE GENOMIC DNA]</scope>
    <source>
        <strain evidence="1 2">DZ-C18</strain>
    </source>
</reference>
<evidence type="ECO:0000313" key="1">
    <source>
        <dbReference type="EMBL" id="ORL66037.1"/>
    </source>
</evidence>
<comment type="caution">
    <text evidence="1">The sequence shown here is derived from an EMBL/GenBank/DDBJ whole genome shotgun (WGS) entry which is preliminary data.</text>
</comment>
<sequence>MTLTTNPPALLDGPLTVTFTGEALALLNKCRQAQHAFATEDAFDQPCRADRLRWEYEEAQRQLAEAVCGAVGSILDES</sequence>
<dbReference type="Proteomes" id="UP000193675">
    <property type="component" value="Unassembled WGS sequence"/>
</dbReference>
<dbReference type="AlphaFoldDB" id="A0A1X1A2K6"/>
<proteinExistence type="predicted"/>
<dbReference type="RefSeq" id="WP_084852209.1">
    <property type="nucleotide sequence ID" value="NZ_CP143525.1"/>
</dbReference>
<name>A0A1X1A2K6_PSEPU</name>
<dbReference type="EMBL" id="NBWC01000008">
    <property type="protein sequence ID" value="ORL66037.1"/>
    <property type="molecule type" value="Genomic_DNA"/>
</dbReference>
<gene>
    <name evidence="1" type="ORF">B7H17_06800</name>
</gene>